<feature type="region of interest" description="Disordered" evidence="1">
    <location>
        <begin position="220"/>
        <end position="251"/>
    </location>
</feature>
<dbReference type="PANTHER" id="PTHR36109:SF2">
    <property type="entry name" value="MEMBRANE PROTEIN"/>
    <property type="match status" value="1"/>
</dbReference>
<accession>A0AB39KWS3</accession>
<proteinExistence type="predicted"/>
<organism evidence="2">
    <name type="scientific">Caulobacter sp. 73W</name>
    <dbReference type="NCBI Taxonomy" id="3161137"/>
    <lineage>
        <taxon>Bacteria</taxon>
        <taxon>Pseudomonadati</taxon>
        <taxon>Pseudomonadota</taxon>
        <taxon>Alphaproteobacteria</taxon>
        <taxon>Caulobacterales</taxon>
        <taxon>Caulobacteraceae</taxon>
        <taxon>Caulobacter</taxon>
    </lineage>
</organism>
<sequence>MSRTITRLFDSHLQALDAVSDLEARGVDKNRISIVSNNADNWHDGHKHASRAADAGPLGDRNGDGENDVADGAGKGAATGGVVGGGAGLLAGLGMLAIPGLGPVVAAGWLAATAVGAVVGAAAGGAAGGLLGALKEAGHSDEEANVYAEGVRRGGTLISVKAKDDEIATVESVLNGRRGVDAAVRGGAYRETGWTGFDPAAAPYSVDDVRRERGLYGEDRSFATGAGDDGAVDDAGRRVDNDPTYPARREF</sequence>
<dbReference type="RefSeq" id="WP_369062007.1">
    <property type="nucleotide sequence ID" value="NZ_CP158375.1"/>
</dbReference>
<gene>
    <name evidence="2" type="ORF">ABOZ73_07485</name>
</gene>
<dbReference type="InterPro" id="IPR052948">
    <property type="entry name" value="Low_temp-induced_all0457"/>
</dbReference>
<feature type="region of interest" description="Disordered" evidence="1">
    <location>
        <begin position="43"/>
        <end position="72"/>
    </location>
</feature>
<name>A0AB39KWS3_9CAUL</name>
<reference evidence="2" key="1">
    <citation type="submission" date="2024-06" db="EMBL/GenBank/DDBJ databases">
        <title>Caulobacter inopinatus, sp. nov.</title>
        <authorList>
            <person name="Donachie S.P."/>
        </authorList>
    </citation>
    <scope>NUCLEOTIDE SEQUENCE</scope>
    <source>
        <strain evidence="2">73W</strain>
    </source>
</reference>
<evidence type="ECO:0000256" key="1">
    <source>
        <dbReference type="SAM" id="MobiDB-lite"/>
    </source>
</evidence>
<dbReference type="EMBL" id="CP158375">
    <property type="protein sequence ID" value="XDO98249.1"/>
    <property type="molecule type" value="Genomic_DNA"/>
</dbReference>
<protein>
    <recommendedName>
        <fullName evidence="3">General stress protein 17M-like domain-containing protein</fullName>
    </recommendedName>
</protein>
<feature type="compositionally biased region" description="Basic and acidic residues" evidence="1">
    <location>
        <begin position="234"/>
        <end position="251"/>
    </location>
</feature>
<dbReference type="PANTHER" id="PTHR36109">
    <property type="entry name" value="MEMBRANE PROTEIN-RELATED"/>
    <property type="match status" value="1"/>
</dbReference>
<evidence type="ECO:0008006" key="3">
    <source>
        <dbReference type="Google" id="ProtNLM"/>
    </source>
</evidence>
<dbReference type="AlphaFoldDB" id="A0AB39KWS3"/>
<evidence type="ECO:0000313" key="2">
    <source>
        <dbReference type="EMBL" id="XDO98249.1"/>
    </source>
</evidence>